<keyword evidence="2" id="KW-1185">Reference proteome</keyword>
<dbReference type="SMART" id="SM00327">
    <property type="entry name" value="VWA"/>
    <property type="match status" value="1"/>
</dbReference>
<accession>A0A7D9LZC1</accession>
<dbReference type="InterPro" id="IPR050525">
    <property type="entry name" value="ECM_Assembly_Org"/>
</dbReference>
<evidence type="ECO:0000313" key="1">
    <source>
        <dbReference type="EMBL" id="CAB4041075.1"/>
    </source>
</evidence>
<dbReference type="InterPro" id="IPR036465">
    <property type="entry name" value="vWFA_dom_sf"/>
</dbReference>
<dbReference type="EMBL" id="CACRXK020027725">
    <property type="protein sequence ID" value="CAB4041075.1"/>
    <property type="molecule type" value="Genomic_DNA"/>
</dbReference>
<dbReference type="OrthoDB" id="5986843at2759"/>
<gene>
    <name evidence="1" type="ORF">PACLA_8A033684</name>
</gene>
<dbReference type="CDD" id="cd01450">
    <property type="entry name" value="vWFA_subfamily_ECM"/>
    <property type="match status" value="1"/>
</dbReference>
<dbReference type="PANTHER" id="PTHR24020:SF20">
    <property type="entry name" value="PH DOMAIN-CONTAINING PROTEIN"/>
    <property type="match status" value="1"/>
</dbReference>
<organism evidence="1 2">
    <name type="scientific">Paramuricea clavata</name>
    <name type="common">Red gorgonian</name>
    <name type="synonym">Violescent sea-whip</name>
    <dbReference type="NCBI Taxonomy" id="317549"/>
    <lineage>
        <taxon>Eukaryota</taxon>
        <taxon>Metazoa</taxon>
        <taxon>Cnidaria</taxon>
        <taxon>Anthozoa</taxon>
        <taxon>Octocorallia</taxon>
        <taxon>Malacalcyonacea</taxon>
        <taxon>Plexauridae</taxon>
        <taxon>Paramuricea</taxon>
    </lineage>
</organism>
<dbReference type="InterPro" id="IPR002035">
    <property type="entry name" value="VWF_A"/>
</dbReference>
<dbReference type="Pfam" id="PF00092">
    <property type="entry name" value="VWA"/>
    <property type="match status" value="1"/>
</dbReference>
<dbReference type="PANTHER" id="PTHR24020">
    <property type="entry name" value="COLLAGEN ALPHA"/>
    <property type="match status" value="1"/>
</dbReference>
<sequence length="236" mass="27274">MVLDESGSIGRKNWRKVKKFVRHVISRFSVAPFGAHFAAVKYNNRPRKVFSLTKYTNAKKLRKAVRRMRYRGGGTRTGKAMRFTNRKILWGKDDRKDVPNVVVLVSDGKSHDHSKAVREARKMKQKGVKILCVGIGRGRKVDRLIKKLQEISSKPEYTFKTTMNALDTIENSLVKDMCEPISKNCEVPKLCPVEPFAKKGCYRTPKPHTATLLFNRRNQIDWEDGWDNFIEKIVHE</sequence>
<dbReference type="AlphaFoldDB" id="A0A7D9LZC1"/>
<evidence type="ECO:0000313" key="2">
    <source>
        <dbReference type="Proteomes" id="UP001152795"/>
    </source>
</evidence>
<comment type="caution">
    <text evidence="1">The sequence shown here is derived from an EMBL/GenBank/DDBJ whole genome shotgun (WGS) entry which is preliminary data.</text>
</comment>
<dbReference type="Proteomes" id="UP001152795">
    <property type="component" value="Unassembled WGS sequence"/>
</dbReference>
<dbReference type="PROSITE" id="PS50234">
    <property type="entry name" value="VWFA"/>
    <property type="match status" value="1"/>
</dbReference>
<protein>
    <submittedName>
        <fullName evidence="1">Uncharacterized protein</fullName>
    </submittedName>
</protein>
<dbReference type="Gene3D" id="3.40.50.410">
    <property type="entry name" value="von Willebrand factor, type A domain"/>
    <property type="match status" value="1"/>
</dbReference>
<name>A0A7D9LZC1_PARCT</name>
<dbReference type="SUPFAM" id="SSF53300">
    <property type="entry name" value="vWA-like"/>
    <property type="match status" value="1"/>
</dbReference>
<proteinExistence type="predicted"/>
<reference evidence="1" key="1">
    <citation type="submission" date="2020-04" db="EMBL/GenBank/DDBJ databases">
        <authorList>
            <person name="Alioto T."/>
            <person name="Alioto T."/>
            <person name="Gomez Garrido J."/>
        </authorList>
    </citation>
    <scope>NUCLEOTIDE SEQUENCE</scope>
    <source>
        <strain evidence="1">A484AB</strain>
    </source>
</reference>